<dbReference type="HOGENOM" id="CLU_3111250_0_0_6"/>
<dbReference type="EMBL" id="AEAH01000874">
    <property type="protein sequence ID" value="EGH30918.1"/>
    <property type="molecule type" value="Genomic_DNA"/>
</dbReference>
<dbReference type="Proteomes" id="UP000004471">
    <property type="component" value="Unassembled WGS sequence"/>
</dbReference>
<feature type="non-terminal residue" evidence="1">
    <location>
        <position position="1"/>
    </location>
</feature>
<comment type="caution">
    <text evidence="1">The sequence shown here is derived from an EMBL/GenBank/DDBJ whole genome shotgun (WGS) entry which is preliminary data.</text>
</comment>
<proteinExistence type="predicted"/>
<name>F3FL32_PSESX</name>
<gene>
    <name evidence="1" type="ORF">PSYJA_18851</name>
</gene>
<dbReference type="AlphaFoldDB" id="F3FL32"/>
<accession>F3FL32</accession>
<protein>
    <submittedName>
        <fullName evidence="1">Cytochrome c biogenesis protein CcmA</fullName>
    </submittedName>
</protein>
<evidence type="ECO:0000313" key="2">
    <source>
        <dbReference type="Proteomes" id="UP000004471"/>
    </source>
</evidence>
<reference evidence="1 2" key="1">
    <citation type="journal article" date="2011" name="PLoS Pathog.">
        <title>Dynamic evolution of pathogenicity revealed by sequencing and comparative genomics of 19 Pseudomonas syringae isolates.</title>
        <authorList>
            <person name="Baltrus D.A."/>
            <person name="Nishimura M.T."/>
            <person name="Romanchuk A."/>
            <person name="Chang J.H."/>
            <person name="Mukhtar M.S."/>
            <person name="Cherkis K."/>
            <person name="Roach J."/>
            <person name="Grant S.R."/>
            <person name="Jones C.D."/>
            <person name="Dangl J.L."/>
        </authorList>
    </citation>
    <scope>NUCLEOTIDE SEQUENCE [LARGE SCALE GENOMIC DNA]</scope>
    <source>
        <strain evidence="2">M301072PT</strain>
    </source>
</reference>
<organism evidence="1 2">
    <name type="scientific">Pseudomonas syringae pv. japonica str. M301072</name>
    <dbReference type="NCBI Taxonomy" id="629262"/>
    <lineage>
        <taxon>Bacteria</taxon>
        <taxon>Pseudomonadati</taxon>
        <taxon>Pseudomonadota</taxon>
        <taxon>Gammaproteobacteria</taxon>
        <taxon>Pseudomonadales</taxon>
        <taxon>Pseudomonadaceae</taxon>
        <taxon>Pseudomonas</taxon>
        <taxon>Pseudomonas syringae</taxon>
    </lineage>
</organism>
<sequence length="50" mass="5610">TALDRQGIEQLEKHLAEHCEHGGMIVMTTHHSLSRLPAGYRDLDLGQWSA</sequence>
<evidence type="ECO:0000313" key="1">
    <source>
        <dbReference type="EMBL" id="EGH30918.1"/>
    </source>
</evidence>